<evidence type="ECO:0000313" key="1">
    <source>
        <dbReference type="EMBL" id="JAE28103.1"/>
    </source>
</evidence>
<reference evidence="1" key="2">
    <citation type="journal article" date="2015" name="Data Brief">
        <title>Shoot transcriptome of the giant reed, Arundo donax.</title>
        <authorList>
            <person name="Barrero R.A."/>
            <person name="Guerrero F.D."/>
            <person name="Moolhuijzen P."/>
            <person name="Goolsby J.A."/>
            <person name="Tidwell J."/>
            <person name="Bellgard S.E."/>
            <person name="Bellgard M.I."/>
        </authorList>
    </citation>
    <scope>NUCLEOTIDE SEQUENCE</scope>
    <source>
        <tissue evidence="1">Shoot tissue taken approximately 20 cm above the soil surface</tissue>
    </source>
</reference>
<keyword evidence="1" id="KW-0687">Ribonucleoprotein</keyword>
<keyword evidence="1" id="KW-0689">Ribosomal protein</keyword>
<name>A0A0A9H5H3_ARUDO</name>
<dbReference type="EMBL" id="GBRH01169793">
    <property type="protein sequence ID" value="JAE28103.1"/>
    <property type="molecule type" value="Transcribed_RNA"/>
</dbReference>
<accession>A0A0A9H5H3</accession>
<sequence length="26" mass="2782">MNFIFINHYGNLAAPLSPSLSAPGSY</sequence>
<protein>
    <submittedName>
        <fullName evidence="1">60S ribosomal protein L34</fullName>
    </submittedName>
</protein>
<dbReference type="AlphaFoldDB" id="A0A0A9H5H3"/>
<organism evidence="1">
    <name type="scientific">Arundo donax</name>
    <name type="common">Giant reed</name>
    <name type="synonym">Donax arundinaceus</name>
    <dbReference type="NCBI Taxonomy" id="35708"/>
    <lineage>
        <taxon>Eukaryota</taxon>
        <taxon>Viridiplantae</taxon>
        <taxon>Streptophyta</taxon>
        <taxon>Embryophyta</taxon>
        <taxon>Tracheophyta</taxon>
        <taxon>Spermatophyta</taxon>
        <taxon>Magnoliopsida</taxon>
        <taxon>Liliopsida</taxon>
        <taxon>Poales</taxon>
        <taxon>Poaceae</taxon>
        <taxon>PACMAD clade</taxon>
        <taxon>Arundinoideae</taxon>
        <taxon>Arundineae</taxon>
        <taxon>Arundo</taxon>
    </lineage>
</organism>
<dbReference type="GO" id="GO:0005840">
    <property type="term" value="C:ribosome"/>
    <property type="evidence" value="ECO:0007669"/>
    <property type="project" value="UniProtKB-KW"/>
</dbReference>
<proteinExistence type="predicted"/>
<reference evidence="1" key="1">
    <citation type="submission" date="2014-09" db="EMBL/GenBank/DDBJ databases">
        <authorList>
            <person name="Magalhaes I.L.F."/>
            <person name="Oliveira U."/>
            <person name="Santos F.R."/>
            <person name="Vidigal T.H.D.A."/>
            <person name="Brescovit A.D."/>
            <person name="Santos A.J."/>
        </authorList>
    </citation>
    <scope>NUCLEOTIDE SEQUENCE</scope>
    <source>
        <tissue evidence="1">Shoot tissue taken approximately 20 cm above the soil surface</tissue>
    </source>
</reference>